<comment type="caution">
    <text evidence="2">The sequence shown here is derived from an EMBL/GenBank/DDBJ whole genome shotgun (WGS) entry which is preliminary data.</text>
</comment>
<keyword evidence="3" id="KW-1185">Reference proteome</keyword>
<evidence type="ECO:0008006" key="4">
    <source>
        <dbReference type="Google" id="ProtNLM"/>
    </source>
</evidence>
<evidence type="ECO:0000256" key="1">
    <source>
        <dbReference type="SAM" id="SignalP"/>
    </source>
</evidence>
<dbReference type="RefSeq" id="WP_188231501.1">
    <property type="nucleotide sequence ID" value="NZ_JACVXB010000014.1"/>
</dbReference>
<keyword evidence="1" id="KW-0732">Signal</keyword>
<sequence length="112" mass="12288">MKLKKVILSTFFCMFIAITGLNISRIVDENTNNFDTSYSLSELIQVAVAQTETGGGSVKCFTRTITNCGFPAYNEKVTCDTTGDYKLGEECSETTCTNSSPQTKRCQQNING</sequence>
<feature type="chain" id="PRO_5035254040" description="Secreted protein" evidence="1">
    <location>
        <begin position="20"/>
        <end position="112"/>
    </location>
</feature>
<proteinExistence type="predicted"/>
<protein>
    <recommendedName>
        <fullName evidence="4">Secreted protein</fullName>
    </recommendedName>
</protein>
<dbReference type="AlphaFoldDB" id="A0A8J6QCT8"/>
<name>A0A8J6QCT8_9FLAO</name>
<dbReference type="EMBL" id="JACVXB010000014">
    <property type="protein sequence ID" value="MBD0833721.1"/>
    <property type="molecule type" value="Genomic_DNA"/>
</dbReference>
<organism evidence="2 3">
    <name type="scientific">Aestuariibaculum sediminum</name>
    <dbReference type="NCBI Taxonomy" id="2770637"/>
    <lineage>
        <taxon>Bacteria</taxon>
        <taxon>Pseudomonadati</taxon>
        <taxon>Bacteroidota</taxon>
        <taxon>Flavobacteriia</taxon>
        <taxon>Flavobacteriales</taxon>
        <taxon>Flavobacteriaceae</taxon>
    </lineage>
</organism>
<accession>A0A8J6QCT8</accession>
<dbReference type="Proteomes" id="UP000600588">
    <property type="component" value="Unassembled WGS sequence"/>
</dbReference>
<reference evidence="2 3" key="1">
    <citation type="submission" date="2020-09" db="EMBL/GenBank/DDBJ databases">
        <title>TT11 complete genome.</title>
        <authorList>
            <person name="Wu Z."/>
        </authorList>
    </citation>
    <scope>NUCLEOTIDE SEQUENCE [LARGE SCALE GENOMIC DNA]</scope>
    <source>
        <strain evidence="2 3">TT11</strain>
    </source>
</reference>
<evidence type="ECO:0000313" key="3">
    <source>
        <dbReference type="Proteomes" id="UP000600588"/>
    </source>
</evidence>
<gene>
    <name evidence="2" type="ORF">ICJ83_16430</name>
</gene>
<evidence type="ECO:0000313" key="2">
    <source>
        <dbReference type="EMBL" id="MBD0833721.1"/>
    </source>
</evidence>
<feature type="signal peptide" evidence="1">
    <location>
        <begin position="1"/>
        <end position="19"/>
    </location>
</feature>